<sequence length="59" mass="6709">MKNRYFLISMLVTPAHPRSVSFGAQAGVQLVYLINFMDIRGGYWIPACAGMTAWKMFNH</sequence>
<accession>A0A9D7FAI1</accession>
<protein>
    <submittedName>
        <fullName evidence="1">Uncharacterized protein</fullName>
    </submittedName>
</protein>
<organism evidence="1 2">
    <name type="scientific">Candidatus Propionivibrio dominans</name>
    <dbReference type="NCBI Taxonomy" id="2954373"/>
    <lineage>
        <taxon>Bacteria</taxon>
        <taxon>Pseudomonadati</taxon>
        <taxon>Pseudomonadota</taxon>
        <taxon>Betaproteobacteria</taxon>
        <taxon>Rhodocyclales</taxon>
        <taxon>Rhodocyclaceae</taxon>
        <taxon>Propionivibrio</taxon>
    </lineage>
</organism>
<comment type="caution">
    <text evidence="1">The sequence shown here is derived from an EMBL/GenBank/DDBJ whole genome shotgun (WGS) entry which is preliminary data.</text>
</comment>
<evidence type="ECO:0000313" key="1">
    <source>
        <dbReference type="EMBL" id="MBK7425199.1"/>
    </source>
</evidence>
<gene>
    <name evidence="1" type="ORF">IPJ48_20165</name>
</gene>
<dbReference type="Proteomes" id="UP000886602">
    <property type="component" value="Unassembled WGS sequence"/>
</dbReference>
<reference evidence="1" key="1">
    <citation type="submission" date="2020-10" db="EMBL/GenBank/DDBJ databases">
        <title>Connecting structure to function with the recovery of over 1000 high-quality activated sludge metagenome-assembled genomes encoding full-length rRNA genes using long-read sequencing.</title>
        <authorList>
            <person name="Singleton C.M."/>
            <person name="Petriglieri F."/>
            <person name="Kristensen J.M."/>
            <person name="Kirkegaard R.H."/>
            <person name="Michaelsen T.Y."/>
            <person name="Andersen M.H."/>
            <person name="Karst S.M."/>
            <person name="Dueholm M.S."/>
            <person name="Nielsen P.H."/>
            <person name="Albertsen M."/>
        </authorList>
    </citation>
    <scope>NUCLEOTIDE SEQUENCE</scope>
    <source>
        <strain evidence="1">EsbW_18-Q3-R4-48_MAXAC.044</strain>
    </source>
</reference>
<dbReference type="AlphaFoldDB" id="A0A9D7FAI1"/>
<dbReference type="EMBL" id="JADJNC010000064">
    <property type="protein sequence ID" value="MBK7425199.1"/>
    <property type="molecule type" value="Genomic_DNA"/>
</dbReference>
<name>A0A9D7FAI1_9RHOO</name>
<evidence type="ECO:0000313" key="2">
    <source>
        <dbReference type="Proteomes" id="UP000886602"/>
    </source>
</evidence>
<proteinExistence type="predicted"/>